<dbReference type="EMBL" id="BMYM01000001">
    <property type="protein sequence ID" value="GHD30356.1"/>
    <property type="molecule type" value="Genomic_DNA"/>
</dbReference>
<dbReference type="Pfam" id="PF06175">
    <property type="entry name" value="MiaE"/>
    <property type="match status" value="1"/>
</dbReference>
<dbReference type="InterPro" id="IPR009078">
    <property type="entry name" value="Ferritin-like_SF"/>
</dbReference>
<dbReference type="InterPro" id="IPR010386">
    <property type="entry name" value="tRNA-Hydrxlase_MiaE"/>
</dbReference>
<dbReference type="PANTHER" id="PTHR42637">
    <property type="entry name" value="TRNA-(MS[2]IO[6]A)-HYDROXYLASE"/>
    <property type="match status" value="1"/>
</dbReference>
<proteinExistence type="predicted"/>
<evidence type="ECO:0000313" key="1">
    <source>
        <dbReference type="EMBL" id="GHD30356.1"/>
    </source>
</evidence>
<reference evidence="1" key="1">
    <citation type="journal article" date="2014" name="Int. J. Syst. Evol. Microbiol.">
        <title>Complete genome sequence of Corynebacterium casei LMG S-19264T (=DSM 44701T), isolated from a smear-ripened cheese.</title>
        <authorList>
            <consortium name="US DOE Joint Genome Institute (JGI-PGF)"/>
            <person name="Walter F."/>
            <person name="Albersmeier A."/>
            <person name="Kalinowski J."/>
            <person name="Ruckert C."/>
        </authorList>
    </citation>
    <scope>NUCLEOTIDE SEQUENCE</scope>
    <source>
        <strain evidence="1">KCTC 23430</strain>
    </source>
</reference>
<dbReference type="CDD" id="cd07910">
    <property type="entry name" value="MiaE"/>
    <property type="match status" value="1"/>
</dbReference>
<keyword evidence="2" id="KW-1185">Reference proteome</keyword>
<dbReference type="Proteomes" id="UP000644693">
    <property type="component" value="Unassembled WGS sequence"/>
</dbReference>
<dbReference type="RefSeq" id="WP_189476160.1">
    <property type="nucleotide sequence ID" value="NZ_BMYM01000001.1"/>
</dbReference>
<organism evidence="1 2">
    <name type="scientific">Parahalioglobus pacificus</name>
    <dbReference type="NCBI Taxonomy" id="930806"/>
    <lineage>
        <taxon>Bacteria</taxon>
        <taxon>Pseudomonadati</taxon>
        <taxon>Pseudomonadota</taxon>
        <taxon>Gammaproteobacteria</taxon>
        <taxon>Cellvibrionales</taxon>
        <taxon>Halieaceae</taxon>
        <taxon>Parahalioglobus</taxon>
    </lineage>
</organism>
<dbReference type="PANTHER" id="PTHR42637:SF1">
    <property type="entry name" value="TRNA 2-(METHYLSULFANYL)-N(6)-ISOPENTENYLADENOSINE(37) HYDROXYLASE"/>
    <property type="match status" value="1"/>
</dbReference>
<comment type="caution">
    <text evidence="1">The sequence shown here is derived from an EMBL/GenBank/DDBJ whole genome shotgun (WGS) entry which is preliminary data.</text>
</comment>
<dbReference type="AlphaFoldDB" id="A0A918XG78"/>
<name>A0A918XG78_9GAMM</name>
<accession>A0A918XG78</accession>
<reference evidence="1" key="2">
    <citation type="submission" date="2020-09" db="EMBL/GenBank/DDBJ databases">
        <authorList>
            <person name="Sun Q."/>
            <person name="Kim S."/>
        </authorList>
    </citation>
    <scope>NUCLEOTIDE SEQUENCE</scope>
    <source>
        <strain evidence="1">KCTC 23430</strain>
    </source>
</reference>
<dbReference type="InterPro" id="IPR012347">
    <property type="entry name" value="Ferritin-like"/>
</dbReference>
<sequence>MSSADPAAKAASRRGANVGGGAQVDIGPIQTFLHCGTPDAWVEEACQPGNLPALLTDHANCERKAAESALATIKRYGASHLPVSFRNDLLQKMSRLAREELRHFEQVLAIIGQRKLEYLPLGAGRYAVGLRAEISSDEPQRLVDSLLVGGIIEARSCERFAALAPHLDPELASFYTSLLKSESRHFQDYLKLAAQISDENAVQERCEQLLSVEAKLISEPDGQLRFHSGVPIGVSD</sequence>
<evidence type="ECO:0000313" key="2">
    <source>
        <dbReference type="Proteomes" id="UP000644693"/>
    </source>
</evidence>
<dbReference type="GO" id="GO:0006400">
    <property type="term" value="P:tRNA modification"/>
    <property type="evidence" value="ECO:0007669"/>
    <property type="project" value="InterPro"/>
</dbReference>
<dbReference type="Gene3D" id="1.20.1260.10">
    <property type="match status" value="1"/>
</dbReference>
<dbReference type="SUPFAM" id="SSF47240">
    <property type="entry name" value="Ferritin-like"/>
    <property type="match status" value="1"/>
</dbReference>
<protein>
    <submittedName>
        <fullName evidence="1">tRNA-(Ms[2]io[6]A)-hydroxylase</fullName>
    </submittedName>
</protein>
<dbReference type="GO" id="GO:0045301">
    <property type="term" value="F:tRNA 2-(methylsulfanyl)-N(6)-isopentenyladenosine(37) hydroxylase activity"/>
    <property type="evidence" value="ECO:0007669"/>
    <property type="project" value="InterPro"/>
</dbReference>
<gene>
    <name evidence="1" type="ORF">GCM10007053_12040</name>
</gene>
<dbReference type="PIRSF" id="PIRSF020736">
    <property type="entry name" value="MiaE"/>
    <property type="match status" value="1"/>
</dbReference>